<dbReference type="Pfam" id="PF01757">
    <property type="entry name" value="Acyl_transf_3"/>
    <property type="match status" value="1"/>
</dbReference>
<feature type="transmembrane region" description="Helical" evidence="1">
    <location>
        <begin position="151"/>
        <end position="171"/>
    </location>
</feature>
<sequence length="375" mass="41635">MLSLNKSTNDTSITLDLLRAIAAQMVCVGHALYFFTEWRPAGPLMQNVGVLLFFALSGFLIAYTLTERSKNPAYGFWQFFIERFARIYSGLVPALIFVAVLDGAVIYFSGDPASVPSYSGKIFLDNLLMLEGYRGINLITNLHSAVFGSAAPLWTLVVEWHIYMFVGALFFMGAKPRLIPWLIPVALFFGQTSTHFLLGSVQDDGVGRGLFMLWLGGAYVFFAARTAIIPYLPAVGLTFISAVCYVLLTPPQKEYDFRTYTVLLIFVFAVVMASQAKHFITSARVVSIITFFAGYSFTLYLIHYTIFWAIHVLSPGDGTMKFICSILLSNGIAAVIASQTEMKHKSLARFLKQAATRYRAEPSEQMPPRSATDQG</sequence>
<dbReference type="PANTHER" id="PTHR23028:SF53">
    <property type="entry name" value="ACYL_TRANSF_3 DOMAIN-CONTAINING PROTEIN"/>
    <property type="match status" value="1"/>
</dbReference>
<keyword evidence="3" id="KW-0808">Transferase</keyword>
<accession>A0A1H1UY15</accession>
<feature type="transmembrane region" description="Helical" evidence="1">
    <location>
        <begin position="205"/>
        <end position="224"/>
    </location>
</feature>
<dbReference type="PANTHER" id="PTHR23028">
    <property type="entry name" value="ACETYLTRANSFERASE"/>
    <property type="match status" value="1"/>
</dbReference>
<feature type="transmembrane region" description="Helical" evidence="1">
    <location>
        <begin position="12"/>
        <end position="36"/>
    </location>
</feature>
<dbReference type="EMBL" id="LT629750">
    <property type="protein sequence ID" value="SDS77405.1"/>
    <property type="molecule type" value="Genomic_DNA"/>
</dbReference>
<keyword evidence="4" id="KW-1185">Reference proteome</keyword>
<gene>
    <name evidence="3" type="ORF">SAMN05444158_3156</name>
</gene>
<dbReference type="AlphaFoldDB" id="A0A1H1UY15"/>
<proteinExistence type="predicted"/>
<reference evidence="4" key="1">
    <citation type="submission" date="2016-10" db="EMBL/GenBank/DDBJ databases">
        <authorList>
            <person name="Varghese N."/>
            <person name="Submissions S."/>
        </authorList>
    </citation>
    <scope>NUCLEOTIDE SEQUENCE [LARGE SCALE GENOMIC DNA]</scope>
    <source>
        <strain evidence="4">GAS369</strain>
    </source>
</reference>
<keyword evidence="1" id="KW-1133">Transmembrane helix</keyword>
<feature type="transmembrane region" description="Helical" evidence="1">
    <location>
        <begin position="178"/>
        <end position="199"/>
    </location>
</feature>
<evidence type="ECO:0000259" key="2">
    <source>
        <dbReference type="Pfam" id="PF01757"/>
    </source>
</evidence>
<dbReference type="Proteomes" id="UP000243904">
    <property type="component" value="Chromosome I"/>
</dbReference>
<dbReference type="InterPro" id="IPR050879">
    <property type="entry name" value="Acyltransferase_3"/>
</dbReference>
<dbReference type="GO" id="GO:0016020">
    <property type="term" value="C:membrane"/>
    <property type="evidence" value="ECO:0007669"/>
    <property type="project" value="TreeGrafter"/>
</dbReference>
<organism evidence="3 4">
    <name type="scientific">Bradyrhizobium canariense</name>
    <dbReference type="NCBI Taxonomy" id="255045"/>
    <lineage>
        <taxon>Bacteria</taxon>
        <taxon>Pseudomonadati</taxon>
        <taxon>Pseudomonadota</taxon>
        <taxon>Alphaproteobacteria</taxon>
        <taxon>Hyphomicrobiales</taxon>
        <taxon>Nitrobacteraceae</taxon>
        <taxon>Bradyrhizobium</taxon>
    </lineage>
</organism>
<keyword evidence="1" id="KW-0812">Transmembrane</keyword>
<feature type="transmembrane region" description="Helical" evidence="1">
    <location>
        <begin position="87"/>
        <end position="108"/>
    </location>
</feature>
<feature type="transmembrane region" description="Helical" evidence="1">
    <location>
        <begin position="260"/>
        <end position="280"/>
    </location>
</feature>
<evidence type="ECO:0000313" key="4">
    <source>
        <dbReference type="Proteomes" id="UP000243904"/>
    </source>
</evidence>
<dbReference type="GO" id="GO:0016787">
    <property type="term" value="F:hydrolase activity"/>
    <property type="evidence" value="ECO:0007669"/>
    <property type="project" value="UniProtKB-KW"/>
</dbReference>
<feature type="domain" description="Acyltransferase 3" evidence="2">
    <location>
        <begin position="15"/>
        <end position="336"/>
    </location>
</feature>
<protein>
    <submittedName>
        <fullName evidence="3">Peptidoglycan/LPS O-acetylase OafA/YrhL, contains acyltransferase and SGNH-hydrolase domains</fullName>
    </submittedName>
</protein>
<keyword evidence="1" id="KW-0472">Membrane</keyword>
<dbReference type="RefSeq" id="WP_146687908.1">
    <property type="nucleotide sequence ID" value="NZ_LT629750.1"/>
</dbReference>
<name>A0A1H1UY15_9BRAD</name>
<evidence type="ECO:0000313" key="3">
    <source>
        <dbReference type="EMBL" id="SDS77405.1"/>
    </source>
</evidence>
<evidence type="ECO:0000256" key="1">
    <source>
        <dbReference type="SAM" id="Phobius"/>
    </source>
</evidence>
<feature type="transmembrane region" description="Helical" evidence="1">
    <location>
        <begin position="48"/>
        <end position="66"/>
    </location>
</feature>
<keyword evidence="3" id="KW-0012">Acyltransferase</keyword>
<dbReference type="InterPro" id="IPR002656">
    <property type="entry name" value="Acyl_transf_3_dom"/>
</dbReference>
<keyword evidence="3" id="KW-0378">Hydrolase</keyword>
<dbReference type="GO" id="GO:0009103">
    <property type="term" value="P:lipopolysaccharide biosynthetic process"/>
    <property type="evidence" value="ECO:0007669"/>
    <property type="project" value="TreeGrafter"/>
</dbReference>
<dbReference type="GO" id="GO:0016747">
    <property type="term" value="F:acyltransferase activity, transferring groups other than amino-acyl groups"/>
    <property type="evidence" value="ECO:0007669"/>
    <property type="project" value="InterPro"/>
</dbReference>
<feature type="transmembrane region" description="Helical" evidence="1">
    <location>
        <begin position="231"/>
        <end position="248"/>
    </location>
</feature>
<feature type="transmembrane region" description="Helical" evidence="1">
    <location>
        <begin position="292"/>
        <end position="313"/>
    </location>
</feature>